<dbReference type="InterPro" id="IPR045443">
    <property type="entry name" value="DUF6504"/>
</dbReference>
<accession>D5XE31</accession>
<dbReference type="OrthoDB" id="2084176at2"/>
<organism evidence="2 3">
    <name type="scientific">Thermincola potens (strain JR)</name>
    <dbReference type="NCBI Taxonomy" id="635013"/>
    <lineage>
        <taxon>Bacteria</taxon>
        <taxon>Bacillati</taxon>
        <taxon>Bacillota</taxon>
        <taxon>Clostridia</taxon>
        <taxon>Eubacteriales</taxon>
        <taxon>Thermincolaceae</taxon>
        <taxon>Thermincola</taxon>
    </lineage>
</organism>
<dbReference type="AlphaFoldDB" id="D5XE31"/>
<dbReference type="EMBL" id="CP002028">
    <property type="protein sequence ID" value="ADG81902.1"/>
    <property type="molecule type" value="Genomic_DNA"/>
</dbReference>
<dbReference type="HOGENOM" id="CLU_155803_2_0_9"/>
<feature type="domain" description="DUF6504" evidence="1">
    <location>
        <begin position="14"/>
        <end position="78"/>
    </location>
</feature>
<evidence type="ECO:0000259" key="1">
    <source>
        <dbReference type="Pfam" id="PF20114"/>
    </source>
</evidence>
<dbReference type="RefSeq" id="WP_013119921.1">
    <property type="nucleotide sequence ID" value="NC_014152.1"/>
</dbReference>
<evidence type="ECO:0000313" key="2">
    <source>
        <dbReference type="EMBL" id="ADG81902.1"/>
    </source>
</evidence>
<proteinExistence type="predicted"/>
<sequence>MGKLIDRPIAVNYNAEKGPVSICFDGNVLRVAEVLEIWKDTGAWWDGEGEKTFFRIQTENQGLWEIYRENTEWYLYKIYD</sequence>
<dbReference type="Pfam" id="PF20114">
    <property type="entry name" value="DUF6504"/>
    <property type="match status" value="1"/>
</dbReference>
<protein>
    <recommendedName>
        <fullName evidence="1">DUF6504 domain-containing protein</fullName>
    </recommendedName>
</protein>
<dbReference type="KEGG" id="tjr:TherJR_1037"/>
<name>D5XE31_THEPJ</name>
<dbReference type="STRING" id="635013.TherJR_1037"/>
<gene>
    <name evidence="2" type="ordered locus">TherJR_1037</name>
</gene>
<keyword evidence="3" id="KW-1185">Reference proteome</keyword>
<dbReference type="Proteomes" id="UP000002377">
    <property type="component" value="Chromosome"/>
</dbReference>
<dbReference type="eggNOG" id="ENOG5033H9C">
    <property type="taxonomic scope" value="Bacteria"/>
</dbReference>
<reference evidence="2 3" key="1">
    <citation type="submission" date="2010-05" db="EMBL/GenBank/DDBJ databases">
        <title>Complete sequence of Thermincola sp. JR.</title>
        <authorList>
            <consortium name="US DOE Joint Genome Institute"/>
            <person name="Lucas S."/>
            <person name="Copeland A."/>
            <person name="Lapidus A."/>
            <person name="Cheng J.-F."/>
            <person name="Bruce D."/>
            <person name="Goodwin L."/>
            <person name="Pitluck S."/>
            <person name="Chertkov O."/>
            <person name="Detter J.C."/>
            <person name="Han C."/>
            <person name="Tapia R."/>
            <person name="Land M."/>
            <person name="Hauser L."/>
            <person name="Kyrpides N."/>
            <person name="Mikhailova N."/>
            <person name="Hazen T.C."/>
            <person name="Woyke T."/>
        </authorList>
    </citation>
    <scope>NUCLEOTIDE SEQUENCE [LARGE SCALE GENOMIC DNA]</scope>
    <source>
        <strain evidence="2 3">JR</strain>
    </source>
</reference>
<evidence type="ECO:0000313" key="3">
    <source>
        <dbReference type="Proteomes" id="UP000002377"/>
    </source>
</evidence>